<dbReference type="GO" id="GO:0032259">
    <property type="term" value="P:methylation"/>
    <property type="evidence" value="ECO:0007669"/>
    <property type="project" value="InterPro"/>
</dbReference>
<dbReference type="GO" id="GO:0003676">
    <property type="term" value="F:nucleic acid binding"/>
    <property type="evidence" value="ECO:0007669"/>
    <property type="project" value="InterPro"/>
</dbReference>
<sequence length="248" mass="28791">MRKITVGKIEDIKMAAPLTTSRNKYFDNRKENDIKTPYSVCRFLYELLSPAISRKKTLVIDVGCGDGRLSELFMKRWTVLGIEQRAIKKSKLSNIWSRCDFLAIKDIEQSHAANWTKDSVALVISNPPFNNKSAGRKLIPEVFTKKIFDLLGDNVPLCMFVPMGFRLNQRLGSSRWRYFRDECKAEITSIISLPLNLFKNVEFHSEILIWNIQKLKAHYWIPEKYLQGKMPSEDISLMRGKSTCRKYT</sequence>
<dbReference type="Pfam" id="PF05175">
    <property type="entry name" value="MTS"/>
    <property type="match status" value="1"/>
</dbReference>
<dbReference type="InterPro" id="IPR002052">
    <property type="entry name" value="DNA_methylase_N6_adenine_CS"/>
</dbReference>
<feature type="domain" description="Methyltransferase small" evidence="1">
    <location>
        <begin position="46"/>
        <end position="143"/>
    </location>
</feature>
<dbReference type="SUPFAM" id="SSF53335">
    <property type="entry name" value="S-adenosyl-L-methionine-dependent methyltransferases"/>
    <property type="match status" value="1"/>
</dbReference>
<evidence type="ECO:0000259" key="1">
    <source>
        <dbReference type="Pfam" id="PF05175"/>
    </source>
</evidence>
<gene>
    <name evidence="2" type="ORF">LCGC14_1118190</name>
</gene>
<dbReference type="AlphaFoldDB" id="A0A0F9PMX6"/>
<dbReference type="InterPro" id="IPR029063">
    <property type="entry name" value="SAM-dependent_MTases_sf"/>
</dbReference>
<name>A0A0F9PMX6_9ZZZZ</name>
<comment type="caution">
    <text evidence="2">The sequence shown here is derived from an EMBL/GenBank/DDBJ whole genome shotgun (WGS) entry which is preliminary data.</text>
</comment>
<organism evidence="2">
    <name type="scientific">marine sediment metagenome</name>
    <dbReference type="NCBI Taxonomy" id="412755"/>
    <lineage>
        <taxon>unclassified sequences</taxon>
        <taxon>metagenomes</taxon>
        <taxon>ecological metagenomes</taxon>
    </lineage>
</organism>
<reference evidence="2" key="1">
    <citation type="journal article" date="2015" name="Nature">
        <title>Complex archaea that bridge the gap between prokaryotes and eukaryotes.</title>
        <authorList>
            <person name="Spang A."/>
            <person name="Saw J.H."/>
            <person name="Jorgensen S.L."/>
            <person name="Zaremba-Niedzwiedzka K."/>
            <person name="Martijn J."/>
            <person name="Lind A.E."/>
            <person name="van Eijk R."/>
            <person name="Schleper C."/>
            <person name="Guy L."/>
            <person name="Ettema T.J."/>
        </authorList>
    </citation>
    <scope>NUCLEOTIDE SEQUENCE</scope>
</reference>
<accession>A0A0F9PMX6</accession>
<dbReference type="GO" id="GO:0008757">
    <property type="term" value="F:S-adenosylmethionine-dependent methyltransferase activity"/>
    <property type="evidence" value="ECO:0007669"/>
    <property type="project" value="UniProtKB-ARBA"/>
</dbReference>
<dbReference type="PROSITE" id="PS00092">
    <property type="entry name" value="N6_MTASE"/>
    <property type="match status" value="1"/>
</dbReference>
<dbReference type="CDD" id="cd02440">
    <property type="entry name" value="AdoMet_MTases"/>
    <property type="match status" value="1"/>
</dbReference>
<dbReference type="InterPro" id="IPR007848">
    <property type="entry name" value="Small_mtfrase_dom"/>
</dbReference>
<dbReference type="EMBL" id="LAZR01005154">
    <property type="protein sequence ID" value="KKN02396.1"/>
    <property type="molecule type" value="Genomic_DNA"/>
</dbReference>
<protein>
    <recommendedName>
        <fullName evidence="1">Methyltransferase small domain-containing protein</fullName>
    </recommendedName>
</protein>
<proteinExistence type="predicted"/>
<evidence type="ECO:0000313" key="2">
    <source>
        <dbReference type="EMBL" id="KKN02396.1"/>
    </source>
</evidence>
<dbReference type="Gene3D" id="3.40.50.150">
    <property type="entry name" value="Vaccinia Virus protein VP39"/>
    <property type="match status" value="1"/>
</dbReference>